<organism evidence="1 2">
    <name type="scientific">Sphaerotilus mobilis</name>
    <dbReference type="NCBI Taxonomy" id="47994"/>
    <lineage>
        <taxon>Bacteria</taxon>
        <taxon>Pseudomonadati</taxon>
        <taxon>Pseudomonadota</taxon>
        <taxon>Betaproteobacteria</taxon>
        <taxon>Burkholderiales</taxon>
        <taxon>Sphaerotilaceae</taxon>
        <taxon>Sphaerotilus</taxon>
    </lineage>
</organism>
<protein>
    <submittedName>
        <fullName evidence="1">Uncharacterized protein</fullName>
    </submittedName>
</protein>
<comment type="caution">
    <text evidence="1">The sequence shown here is derived from an EMBL/GenBank/DDBJ whole genome shotgun (WGS) entry which is preliminary data.</text>
</comment>
<accession>A0A4Q7LN00</accession>
<sequence length="519" mass="55339">MSGRARRVLEWLARAAGVGLVGAVVSVQAAPVMPVAAVTDTPDTPSRLFRGEGLVVLDYQSIHVPGDAPIDLGGFHVLNRVSERVYLGMGAYAPLFKGEYGGFMAFDVGVHLQQPLTQRLFATAGLAAGGGGGGRSAGHSRFLSGTGGYVKGHVGLGYAFPQVSVGLNLAQMRFKDAAIDDRYANVFVQWPFAFLAGPYDAHGEALTPLEARLSAGQARENMLTLSLEQYRQRDPQGSFKGTLGTADLQYAHFFDRDTYWFAALGVGHRGRPLYNQLLGGLGQRVWLSPRTSLSAQLGVGSGGYAPDVIDTGAGLLLYPKAAAEYALSPDLGLALSAGYLTAPRGSSRNLAYGLALNYHVRPAGRAGDAAPVFRASRFSLFQQTGTNVRYGGIDRDPLQMLAAQLDTQLSERWFLPLQASVAWNAYLTYPGYGELLAGIGLQNRHEPGERVQVYGQLLAGTNPHGPAYKAGAGLHVDIGAPWSLHLSAGRIHARHSDGRRFQADSLGLGLGYRFSTPGR</sequence>
<dbReference type="EMBL" id="SGWV01000009">
    <property type="protein sequence ID" value="RZS54949.1"/>
    <property type="molecule type" value="Genomic_DNA"/>
</dbReference>
<gene>
    <name evidence="1" type="ORF">EV685_2435</name>
</gene>
<keyword evidence="2" id="KW-1185">Reference proteome</keyword>
<name>A0A4Q7LN00_9BURK</name>
<evidence type="ECO:0000313" key="1">
    <source>
        <dbReference type="EMBL" id="RZS54949.1"/>
    </source>
</evidence>
<dbReference type="Proteomes" id="UP000293433">
    <property type="component" value="Unassembled WGS sequence"/>
</dbReference>
<dbReference type="AlphaFoldDB" id="A0A4Q7LN00"/>
<proteinExistence type="predicted"/>
<evidence type="ECO:0000313" key="2">
    <source>
        <dbReference type="Proteomes" id="UP000293433"/>
    </source>
</evidence>
<reference evidence="1 2" key="1">
    <citation type="submission" date="2019-02" db="EMBL/GenBank/DDBJ databases">
        <title>Genomic Encyclopedia of Type Strains, Phase IV (KMG-IV): sequencing the most valuable type-strain genomes for metagenomic binning, comparative biology and taxonomic classification.</title>
        <authorList>
            <person name="Goeker M."/>
        </authorList>
    </citation>
    <scope>NUCLEOTIDE SEQUENCE [LARGE SCALE GENOMIC DNA]</scope>
    <source>
        <strain evidence="1 2">DSM 10617</strain>
    </source>
</reference>